<accession>A0A142BCU7</accession>
<name>A0A142BCU7_9GAMM</name>
<evidence type="ECO:0000313" key="2">
    <source>
        <dbReference type="Proteomes" id="UP000071065"/>
    </source>
</evidence>
<dbReference type="KEGG" id="emp:EZMO1_2489"/>
<dbReference type="AlphaFoldDB" id="A0A142BCU7"/>
<gene>
    <name evidence="1" type="ORF">EZMO1_2489</name>
</gene>
<organism evidence="1 2">
    <name type="scientific">Endozoicomonas montiporae CL-33</name>
    <dbReference type="NCBI Taxonomy" id="570277"/>
    <lineage>
        <taxon>Bacteria</taxon>
        <taxon>Pseudomonadati</taxon>
        <taxon>Pseudomonadota</taxon>
        <taxon>Gammaproteobacteria</taxon>
        <taxon>Oceanospirillales</taxon>
        <taxon>Endozoicomonadaceae</taxon>
        <taxon>Endozoicomonas</taxon>
    </lineage>
</organism>
<protein>
    <submittedName>
        <fullName evidence="1">Uncharacterized protein</fullName>
    </submittedName>
</protein>
<dbReference type="Proteomes" id="UP000071065">
    <property type="component" value="Chromosome"/>
</dbReference>
<dbReference type="RefSeq" id="WP_145912580.1">
    <property type="nucleotide sequence ID" value="NZ_CP013251.1"/>
</dbReference>
<dbReference type="STRING" id="570277.EZMO1_2489"/>
<sequence>MIQIMEIPLQHIGMIELVSFFVAEAYNQTGSKFSVNWHGSKGYLSHLEISAEGFQKEDTNRVFRNDLFTKNGKFRKKTLEVSYCHDSGVHLKIK</sequence>
<proteinExistence type="predicted"/>
<dbReference type="EMBL" id="CP013251">
    <property type="protein sequence ID" value="AMO56573.1"/>
    <property type="molecule type" value="Genomic_DNA"/>
</dbReference>
<dbReference type="PATRIC" id="fig|570277.3.peg.2671"/>
<evidence type="ECO:0000313" key="1">
    <source>
        <dbReference type="EMBL" id="AMO56573.1"/>
    </source>
</evidence>
<reference evidence="1 2" key="1">
    <citation type="journal article" date="2016" name="Front. Microbiol.">
        <title>Genomic Insight into the Host-Endosymbiont Relationship of Endozoicomonas montiporae CL-33(T) with its Coral Host.</title>
        <authorList>
            <person name="Ding J.-Y."/>
            <person name="Shiu J.-H."/>
            <person name="Chen W.-M."/>
            <person name="Chiang Y.-R."/>
            <person name="Tang S.-L."/>
        </authorList>
    </citation>
    <scope>NUCLEOTIDE SEQUENCE [LARGE SCALE GENOMIC DNA]</scope>
    <source>
        <strain evidence="1 2">CL-33</strain>
    </source>
</reference>